<dbReference type="SMART" id="SM00368">
    <property type="entry name" value="LRR_RI"/>
    <property type="match status" value="6"/>
</dbReference>
<dbReference type="SUPFAM" id="SSF52047">
    <property type="entry name" value="RNI-like"/>
    <property type="match status" value="1"/>
</dbReference>
<accession>A0A1R2D306</accession>
<reference evidence="1 2" key="1">
    <citation type="submission" date="2016-11" db="EMBL/GenBank/DDBJ databases">
        <title>The macronuclear genome of Stentor coeruleus: a giant cell with tiny introns.</title>
        <authorList>
            <person name="Slabodnick M."/>
            <person name="Ruby J.G."/>
            <person name="Reiff S.B."/>
            <person name="Swart E.C."/>
            <person name="Gosai S."/>
            <person name="Prabakaran S."/>
            <person name="Witkowska E."/>
            <person name="Larue G.E."/>
            <person name="Fisher S."/>
            <person name="Freeman R.M."/>
            <person name="Gunawardena J."/>
            <person name="Chu W."/>
            <person name="Stover N.A."/>
            <person name="Gregory B.D."/>
            <person name="Nowacki M."/>
            <person name="Derisi J."/>
            <person name="Roy S.W."/>
            <person name="Marshall W.F."/>
            <person name="Sood P."/>
        </authorList>
    </citation>
    <scope>NUCLEOTIDE SEQUENCE [LARGE SCALE GENOMIC DNA]</scope>
    <source>
        <strain evidence="1">WM001</strain>
    </source>
</reference>
<dbReference type="Pfam" id="PF00560">
    <property type="entry name" value="LRR_1"/>
    <property type="match status" value="1"/>
</dbReference>
<dbReference type="InterPro" id="IPR052394">
    <property type="entry name" value="LRR-containing"/>
</dbReference>
<proteinExistence type="predicted"/>
<dbReference type="InterPro" id="IPR032675">
    <property type="entry name" value="LRR_dom_sf"/>
</dbReference>
<dbReference type="EMBL" id="MPUH01000009">
    <property type="protein sequence ID" value="OMJ95645.1"/>
    <property type="molecule type" value="Genomic_DNA"/>
</dbReference>
<evidence type="ECO:0000313" key="2">
    <source>
        <dbReference type="Proteomes" id="UP000187209"/>
    </source>
</evidence>
<name>A0A1R2D306_9CILI</name>
<dbReference type="InterPro" id="IPR001611">
    <property type="entry name" value="Leu-rich_rpt"/>
</dbReference>
<organism evidence="1 2">
    <name type="scientific">Stentor coeruleus</name>
    <dbReference type="NCBI Taxonomy" id="5963"/>
    <lineage>
        <taxon>Eukaryota</taxon>
        <taxon>Sar</taxon>
        <taxon>Alveolata</taxon>
        <taxon>Ciliophora</taxon>
        <taxon>Postciliodesmatophora</taxon>
        <taxon>Heterotrichea</taxon>
        <taxon>Heterotrichida</taxon>
        <taxon>Stentoridae</taxon>
        <taxon>Stentor</taxon>
    </lineage>
</organism>
<keyword evidence="2" id="KW-1185">Reference proteome</keyword>
<sequence length="883" mass="101132">MSKSVSLPYLSQSIGHKSSKNLSNNSEQKDKGLTSKLLTDSSRNFFLKSRERLKRGCMESYPGSIGPSAKLDYIHTYKYRLAISERLKYEKLESSPSMAYLEAIDRQKLNPVPFGIVRNMGKETEVDIHGYYMGDNYAQAFSEGLKHCKSIEKMNLKSNRLSEKGSSLILQTLDFQNIKDLCLSDNKIGPQAIKRIGEILLDSKSNLRHLSLESTGLNDQSGNIIFESLQLNSSVTRLNLAKNNLTHLSARTLKSTLMTNNTLRRLDLHWNHLTGIGCAQVFEGIIKNNVLAELDLSWNLMSRNLSPEDLQTISKTLSIQRSLRHLDLSSNYLTEESCKIIGEGLSSNHDLLGIHMAGNDCTVDSRGFIIPNNYVSKVEQGHFMARIMGGKKIKSHGQINCWLCEKWVEIKFDFKCEPTEPVCIHLECDDYQPDLMVREKDHYTITRVVPPGKVNFFFSVDMSFVKSPDFRIQKLLSPVEKDIIFWGNIKVLLFISNLNQIEAEGIVCSNKNVFQTEPRTPKLEYIPPPTEMEKIPWSIPISLFKDYRIDDDHLLNECFEFDWRHCKIPNMVKDQNDLENLKALLKENYLTIKESFKTLSAYSGSEIPCIGSNAFIELLGQCNVFDNFYAISDFGVNWNSVIVQTVKGQTYNPANALVRFEFMELIVRVAFDRYIRTKYMTSVCEAVSKILNDYLLTKLTSLCAYKWRSEEYMCEIVDVVLKSHKPILDNIFKKYSGRKTLPGQRPFVSLEEFRDLCQNAGLVNDSFSTREIDWCYFQAMMTQVDELFKKRHMEMSYTEFLEALCRACNLASISVNIGDNLVMESHVMTLQNKIENAAHLLIKVCSQSVQESFVFPTTQNYEKLMFRPKGITRRLTTTNILAD</sequence>
<gene>
    <name evidence="1" type="ORF">SteCoe_891</name>
</gene>
<dbReference type="PANTHER" id="PTHR24114">
    <property type="entry name" value="LEUCINE RICH REPEAT FAMILY PROTEIN"/>
    <property type="match status" value="1"/>
</dbReference>
<comment type="caution">
    <text evidence="1">The sequence shown here is derived from an EMBL/GenBank/DDBJ whole genome shotgun (WGS) entry which is preliminary data.</text>
</comment>
<evidence type="ECO:0000313" key="1">
    <source>
        <dbReference type="EMBL" id="OMJ95645.1"/>
    </source>
</evidence>
<dbReference type="Proteomes" id="UP000187209">
    <property type="component" value="Unassembled WGS sequence"/>
</dbReference>
<dbReference type="AlphaFoldDB" id="A0A1R2D306"/>
<protein>
    <submittedName>
        <fullName evidence="1">Uncharacterized protein</fullName>
    </submittedName>
</protein>
<dbReference type="OrthoDB" id="120976at2759"/>
<dbReference type="PANTHER" id="PTHR24114:SF2">
    <property type="entry name" value="F-BOX DOMAIN-CONTAINING PROTEIN-RELATED"/>
    <property type="match status" value="1"/>
</dbReference>
<dbReference type="Gene3D" id="3.80.10.10">
    <property type="entry name" value="Ribonuclease Inhibitor"/>
    <property type="match status" value="1"/>
</dbReference>